<gene>
    <name evidence="13 15" type="primary">lepA</name>
    <name evidence="15" type="ORF">HMPREF9370_0804</name>
</gene>
<dbReference type="PROSITE" id="PS00301">
    <property type="entry name" value="G_TR_1"/>
    <property type="match status" value="1"/>
</dbReference>
<dbReference type="InterPro" id="IPR009000">
    <property type="entry name" value="Transl_B-barrel_sf"/>
</dbReference>
<evidence type="ECO:0000256" key="9">
    <source>
        <dbReference type="ARBA" id="ARBA00050293"/>
    </source>
</evidence>
<dbReference type="CDD" id="cd16260">
    <property type="entry name" value="EF4_III"/>
    <property type="match status" value="1"/>
</dbReference>
<keyword evidence="16" id="KW-1185">Reference proteome</keyword>
<keyword evidence="8 13" id="KW-0472">Membrane</keyword>
<dbReference type="InterPro" id="IPR006297">
    <property type="entry name" value="EF-4"/>
</dbReference>
<dbReference type="InterPro" id="IPR027417">
    <property type="entry name" value="P-loop_NTPase"/>
</dbReference>
<dbReference type="HAMAP" id="MF_00071">
    <property type="entry name" value="LepA"/>
    <property type="match status" value="1"/>
</dbReference>
<keyword evidence="4 13" id="KW-0547">Nucleotide-binding</keyword>
<dbReference type="PROSITE" id="PS51722">
    <property type="entry name" value="G_TR_2"/>
    <property type="match status" value="1"/>
</dbReference>
<evidence type="ECO:0000256" key="8">
    <source>
        <dbReference type="ARBA" id="ARBA00023136"/>
    </source>
</evidence>
<dbReference type="EC" id="3.6.5.n1" evidence="12 13"/>
<dbReference type="Gene3D" id="2.40.30.10">
    <property type="entry name" value="Translation factors"/>
    <property type="match status" value="1"/>
</dbReference>
<sequence>MNTMKNIRNFSIIAHIDHGKSTLADRFIQYCGGLEMREMSTQVLDSMDIEKERGITIKAQTAALNYKARDGQLYQLNLIDTPGHVDFSYEVSRSLSACEGALLVVDASQGVEAQTVANCYTAIDLGVEVVPVLNKIDLPAADPDRVAQEIEDIIGIDAVGAVTCSAKSGLGVEDVLEEIVAKIPAPTGDPEAPLQAMIIDSWFDNYVGVVMLIRVKNGTLKLKDKVRFMSTKAETLVEQLGVFTPKSVAKQQLSAGEVGFLITGVKELGQAKVGDTVTLVSNPAAEPLPGFQEVQSQVFAGLYPVESHDYEALREALEKLQLNDASLKFEPEVSQALGFGFRCGFLGLLHLEIVQERLEREFDMDLITTAPTVVYEVIMKNGEKIEVENPSKLPDIGSIETILEPIITATILVPQEYVGNVMTLCNQKRGVQVNMQYMGRQVMLTYDLPMNEVVMDFFDKLKSTSRGYASLDYEFKEFQPSDLIKLDIMVNGEKVDALSLIVHRQSAVHRGRELAAKMRELIPRQMFDIAVQAAIGSQIIARENVKALRKNVLAKCYGGDITRKKKLLEKQKAGKRRMKQVGNVEIPQSAFLAILQVGDK</sequence>
<dbReference type="GO" id="GO:0003746">
    <property type="term" value="F:translation elongation factor activity"/>
    <property type="evidence" value="ECO:0007669"/>
    <property type="project" value="UniProtKB-UniRule"/>
</dbReference>
<dbReference type="PATRIC" id="fig|1030841.3.peg.788"/>
<dbReference type="InterPro" id="IPR013842">
    <property type="entry name" value="LepA_CTD"/>
</dbReference>
<dbReference type="GO" id="GO:0043022">
    <property type="term" value="F:ribosome binding"/>
    <property type="evidence" value="ECO:0007669"/>
    <property type="project" value="UniProtKB-UniRule"/>
</dbReference>
<feature type="binding site" evidence="13">
    <location>
        <begin position="134"/>
        <end position="137"/>
    </location>
    <ligand>
        <name>GTP</name>
        <dbReference type="ChEBI" id="CHEBI:37565"/>
    </ligand>
</feature>
<dbReference type="GO" id="GO:0003924">
    <property type="term" value="F:GTPase activity"/>
    <property type="evidence" value="ECO:0007669"/>
    <property type="project" value="UniProtKB-UniRule"/>
</dbReference>
<dbReference type="InterPro" id="IPR004161">
    <property type="entry name" value="EFTu-like_2"/>
</dbReference>
<dbReference type="Pfam" id="PF03144">
    <property type="entry name" value="GTP_EFTU_D2"/>
    <property type="match status" value="1"/>
</dbReference>
<evidence type="ECO:0000313" key="16">
    <source>
        <dbReference type="Proteomes" id="UP000005336"/>
    </source>
</evidence>
<dbReference type="Gene3D" id="3.30.70.240">
    <property type="match status" value="1"/>
</dbReference>
<evidence type="ECO:0000256" key="6">
    <source>
        <dbReference type="ARBA" id="ARBA00022917"/>
    </source>
</evidence>
<evidence type="ECO:0000256" key="13">
    <source>
        <dbReference type="HAMAP-Rule" id="MF_00071"/>
    </source>
</evidence>
<dbReference type="Pfam" id="PF00009">
    <property type="entry name" value="GTP_EFTU"/>
    <property type="match status" value="1"/>
</dbReference>
<dbReference type="HOGENOM" id="CLU_009995_3_3_4"/>
<dbReference type="SUPFAM" id="SSF54980">
    <property type="entry name" value="EF-G C-terminal domain-like"/>
    <property type="match status" value="2"/>
</dbReference>
<dbReference type="NCBIfam" id="TIGR01393">
    <property type="entry name" value="lepA"/>
    <property type="match status" value="1"/>
</dbReference>
<comment type="similarity">
    <text evidence="1 13">Belongs to the TRAFAC class translation factor GTPase superfamily. Classic translation factor GTPase family. LepA subfamily.</text>
</comment>
<comment type="similarity">
    <text evidence="11">Belongs to the GTP-binding elongation factor family. LepA subfamily.</text>
</comment>
<evidence type="ECO:0000256" key="2">
    <source>
        <dbReference type="ARBA" id="ARBA00022475"/>
    </source>
</evidence>
<dbReference type="NCBIfam" id="TIGR00231">
    <property type="entry name" value="small_GTP"/>
    <property type="match status" value="1"/>
</dbReference>
<evidence type="ECO:0000259" key="14">
    <source>
        <dbReference type="PROSITE" id="PS51722"/>
    </source>
</evidence>
<comment type="function">
    <text evidence="10 13">Required for accurate and efficient protein synthesis under certain stress conditions. May act as a fidelity factor of the translation reaction, by catalyzing a one-codon backward translocation of tRNAs on improperly translocated ribosomes. Back-translocation proceeds from a post-translocation (POST) complex to a pre-translocation (PRE) complex, thus giving elongation factor G a second chance to translocate the tRNAs correctly. Binds to ribosomes in a GTP-dependent manner.</text>
</comment>
<dbReference type="AlphaFoldDB" id="G4CNZ5"/>
<dbReference type="Gene3D" id="3.30.70.870">
    <property type="entry name" value="Elongation Factor G (Translational Gtpase), domain 3"/>
    <property type="match status" value="1"/>
</dbReference>
<dbReference type="FunFam" id="3.30.70.870:FF:000004">
    <property type="entry name" value="Translation factor GUF1, mitochondrial"/>
    <property type="match status" value="1"/>
</dbReference>
<evidence type="ECO:0000256" key="11">
    <source>
        <dbReference type="ARBA" id="ARBA00061052"/>
    </source>
</evidence>
<evidence type="ECO:0000256" key="10">
    <source>
        <dbReference type="ARBA" id="ARBA00057626"/>
    </source>
</evidence>
<dbReference type="PRINTS" id="PR00315">
    <property type="entry name" value="ELONGATNFCT"/>
</dbReference>
<dbReference type="Pfam" id="PF00679">
    <property type="entry name" value="EFG_C"/>
    <property type="match status" value="1"/>
</dbReference>
<comment type="caution">
    <text evidence="15">The sequence shown here is derived from an EMBL/GenBank/DDBJ whole genome shotgun (WGS) entry which is preliminary data.</text>
</comment>
<dbReference type="InterPro" id="IPR038363">
    <property type="entry name" value="LepA_C_sf"/>
</dbReference>
<dbReference type="EMBL" id="AGAZ01000032">
    <property type="protein sequence ID" value="EGZ48945.1"/>
    <property type="molecule type" value="Genomic_DNA"/>
</dbReference>
<name>G4CNZ5_9NEIS</name>
<dbReference type="FunFam" id="3.30.70.2570:FF:000001">
    <property type="entry name" value="Translation factor GUF1, mitochondrial"/>
    <property type="match status" value="1"/>
</dbReference>
<dbReference type="InterPro" id="IPR035654">
    <property type="entry name" value="LepA_IV"/>
</dbReference>
<comment type="subcellular location">
    <subcellularLocation>
        <location evidence="13">Cell membrane</location>
        <topology evidence="13">Peripheral membrane protein</topology>
        <orientation evidence="13">Cytoplasmic side</orientation>
    </subcellularLocation>
</comment>
<dbReference type="GO" id="GO:0045727">
    <property type="term" value="P:positive regulation of translation"/>
    <property type="evidence" value="ECO:0007669"/>
    <property type="project" value="UniProtKB-UniRule"/>
</dbReference>
<dbReference type="GO" id="GO:0005525">
    <property type="term" value="F:GTP binding"/>
    <property type="evidence" value="ECO:0007669"/>
    <property type="project" value="UniProtKB-UniRule"/>
</dbReference>
<reference evidence="15 16" key="1">
    <citation type="submission" date="2011-06" db="EMBL/GenBank/DDBJ databases">
        <authorList>
            <person name="Muzny D."/>
            <person name="Qin X."/>
            <person name="Deng J."/>
            <person name="Jiang H."/>
            <person name="Liu Y."/>
            <person name="Qu J."/>
            <person name="Song X.-Z."/>
            <person name="Zhang L."/>
            <person name="Thornton R."/>
            <person name="Coyle M."/>
            <person name="Francisco L."/>
            <person name="Jackson L."/>
            <person name="Javaid M."/>
            <person name="Korchina V."/>
            <person name="Kovar C."/>
            <person name="Mata R."/>
            <person name="Mathew T."/>
            <person name="Ngo R."/>
            <person name="Nguyen L."/>
            <person name="Nguyen N."/>
            <person name="Okwuonu G."/>
            <person name="Ongeri F."/>
            <person name="Pham C."/>
            <person name="Simmons D."/>
            <person name="Wilczek-Boney K."/>
            <person name="Hale W."/>
            <person name="Jakkamsetti A."/>
            <person name="Pham P."/>
            <person name="Ruth R."/>
            <person name="San Lucas F."/>
            <person name="Warren J."/>
            <person name="Zhang J."/>
            <person name="Zhao Z."/>
            <person name="Zhou C."/>
            <person name="Zhu D."/>
            <person name="Lee S."/>
            <person name="Bess C."/>
            <person name="Blankenburg K."/>
            <person name="Forbes L."/>
            <person name="Fu Q."/>
            <person name="Gubbala S."/>
            <person name="Hirani K."/>
            <person name="Jayaseelan J.C."/>
            <person name="Lara F."/>
            <person name="Munidasa M."/>
            <person name="Palculict T."/>
            <person name="Patil S."/>
            <person name="Pu L.-L."/>
            <person name="Saada N."/>
            <person name="Tang L."/>
            <person name="Weissenberger G."/>
            <person name="Zhu Y."/>
            <person name="Hemphill L."/>
            <person name="Shang Y."/>
            <person name="Youmans B."/>
            <person name="Ayvaz T."/>
            <person name="Ross M."/>
            <person name="Santibanez J."/>
            <person name="Aqrawi P."/>
            <person name="Gross S."/>
            <person name="Joshi V."/>
            <person name="Fowler G."/>
            <person name="Nazareth L."/>
            <person name="Reid J."/>
            <person name="Worley K."/>
            <person name="Petrosino J."/>
            <person name="Highlander S."/>
            <person name="Gibbs R."/>
        </authorList>
    </citation>
    <scope>NUCLEOTIDE SEQUENCE [LARGE SCALE GENOMIC DNA]</scope>
    <source>
        <strain evidence="15 16">9715</strain>
    </source>
</reference>
<dbReference type="SUPFAM" id="SSF52540">
    <property type="entry name" value="P-loop containing nucleoside triphosphate hydrolases"/>
    <property type="match status" value="1"/>
</dbReference>
<dbReference type="GO" id="GO:0005886">
    <property type="term" value="C:plasma membrane"/>
    <property type="evidence" value="ECO:0007669"/>
    <property type="project" value="UniProtKB-SubCell"/>
</dbReference>
<feature type="binding site" evidence="13">
    <location>
        <begin position="17"/>
        <end position="22"/>
    </location>
    <ligand>
        <name>GTP</name>
        <dbReference type="ChEBI" id="CHEBI:37565"/>
    </ligand>
</feature>
<keyword evidence="2 13" id="KW-1003">Cell membrane</keyword>
<organism evidence="15 16">
    <name type="scientific">Neisseria wadsworthii 9715</name>
    <dbReference type="NCBI Taxonomy" id="1030841"/>
    <lineage>
        <taxon>Bacteria</taxon>
        <taxon>Pseudomonadati</taxon>
        <taxon>Pseudomonadota</taxon>
        <taxon>Betaproteobacteria</taxon>
        <taxon>Neisseriales</taxon>
        <taxon>Neisseriaceae</taxon>
        <taxon>Neisseria</taxon>
    </lineage>
</organism>
<evidence type="ECO:0000256" key="4">
    <source>
        <dbReference type="ARBA" id="ARBA00022741"/>
    </source>
</evidence>
<feature type="domain" description="Tr-type G" evidence="14">
    <location>
        <begin position="5"/>
        <end position="187"/>
    </location>
</feature>
<evidence type="ECO:0000256" key="5">
    <source>
        <dbReference type="ARBA" id="ARBA00022801"/>
    </source>
</evidence>
<evidence type="ECO:0000256" key="12">
    <source>
        <dbReference type="ARBA" id="ARBA00066744"/>
    </source>
</evidence>
<dbReference type="Pfam" id="PF06421">
    <property type="entry name" value="LepA_C"/>
    <property type="match status" value="1"/>
</dbReference>
<dbReference type="FunFam" id="2.40.30.10:FF:000015">
    <property type="entry name" value="Translation factor GUF1, mitochondrial"/>
    <property type="match status" value="1"/>
</dbReference>
<dbReference type="SMART" id="SM00838">
    <property type="entry name" value="EFG_C"/>
    <property type="match status" value="1"/>
</dbReference>
<dbReference type="InterPro" id="IPR000795">
    <property type="entry name" value="T_Tr_GTP-bd_dom"/>
</dbReference>
<dbReference type="InterPro" id="IPR000640">
    <property type="entry name" value="EFG_V-like"/>
</dbReference>
<keyword evidence="6 13" id="KW-0648">Protein biosynthesis</keyword>
<evidence type="ECO:0000313" key="15">
    <source>
        <dbReference type="EMBL" id="EGZ48945.1"/>
    </source>
</evidence>
<dbReference type="Gene3D" id="3.30.70.2570">
    <property type="entry name" value="Elongation factor 4, C-terminal domain"/>
    <property type="match status" value="1"/>
</dbReference>
<dbReference type="Proteomes" id="UP000005336">
    <property type="component" value="Unassembled WGS sequence"/>
</dbReference>
<evidence type="ECO:0000256" key="1">
    <source>
        <dbReference type="ARBA" id="ARBA00005454"/>
    </source>
</evidence>
<accession>G4CNZ5</accession>
<dbReference type="InterPro" id="IPR005225">
    <property type="entry name" value="Small_GTP-bd"/>
</dbReference>
<dbReference type="CDD" id="cd03709">
    <property type="entry name" value="lepA_C"/>
    <property type="match status" value="1"/>
</dbReference>
<keyword evidence="3" id="KW-0997">Cell inner membrane</keyword>
<dbReference type="PANTHER" id="PTHR43512:SF4">
    <property type="entry name" value="TRANSLATION FACTOR GUF1 HOMOLOG, CHLOROPLASTIC"/>
    <property type="match status" value="1"/>
</dbReference>
<proteinExistence type="inferred from homology"/>
<keyword evidence="5 13" id="KW-0378">Hydrolase</keyword>
<dbReference type="SUPFAM" id="SSF50447">
    <property type="entry name" value="Translation proteins"/>
    <property type="match status" value="1"/>
</dbReference>
<dbReference type="FunFam" id="3.30.70.240:FF:000007">
    <property type="entry name" value="Translation factor GUF1, mitochondrial"/>
    <property type="match status" value="1"/>
</dbReference>
<keyword evidence="7 13" id="KW-0342">GTP-binding</keyword>
<dbReference type="PANTHER" id="PTHR43512">
    <property type="entry name" value="TRANSLATION FACTOR GUF1-RELATED"/>
    <property type="match status" value="1"/>
</dbReference>
<dbReference type="Gene3D" id="3.40.50.300">
    <property type="entry name" value="P-loop containing nucleotide triphosphate hydrolases"/>
    <property type="match status" value="1"/>
</dbReference>
<dbReference type="GO" id="GO:0097216">
    <property type="term" value="F:guanosine tetraphosphate binding"/>
    <property type="evidence" value="ECO:0007669"/>
    <property type="project" value="UniProtKB-ARBA"/>
</dbReference>
<dbReference type="InterPro" id="IPR031157">
    <property type="entry name" value="G_TR_CS"/>
</dbReference>
<evidence type="ECO:0000256" key="3">
    <source>
        <dbReference type="ARBA" id="ARBA00022519"/>
    </source>
</evidence>
<comment type="catalytic activity">
    <reaction evidence="9 13">
        <text>GTP + H2O = GDP + phosphate + H(+)</text>
        <dbReference type="Rhea" id="RHEA:19669"/>
        <dbReference type="ChEBI" id="CHEBI:15377"/>
        <dbReference type="ChEBI" id="CHEBI:15378"/>
        <dbReference type="ChEBI" id="CHEBI:37565"/>
        <dbReference type="ChEBI" id="CHEBI:43474"/>
        <dbReference type="ChEBI" id="CHEBI:58189"/>
        <dbReference type="EC" id="3.6.5.n1"/>
    </reaction>
</comment>
<protein>
    <recommendedName>
        <fullName evidence="12 13">Elongation factor 4</fullName>
        <shortName evidence="13">EF-4</shortName>
        <ecNumber evidence="12 13">3.6.5.n1</ecNumber>
    </recommendedName>
    <alternativeName>
        <fullName evidence="13">Ribosomal back-translocase LepA</fullName>
    </alternativeName>
</protein>
<dbReference type="FunFam" id="3.40.50.300:FF:000078">
    <property type="entry name" value="Elongation factor 4"/>
    <property type="match status" value="1"/>
</dbReference>
<dbReference type="CDD" id="cd01890">
    <property type="entry name" value="LepA"/>
    <property type="match status" value="1"/>
</dbReference>
<dbReference type="STRING" id="1030841.HMPREF9370_0804"/>
<dbReference type="InterPro" id="IPR035647">
    <property type="entry name" value="EFG_III/V"/>
</dbReference>
<evidence type="ECO:0000256" key="7">
    <source>
        <dbReference type="ARBA" id="ARBA00023134"/>
    </source>
</evidence>
<dbReference type="CDD" id="cd03699">
    <property type="entry name" value="EF4_II"/>
    <property type="match status" value="1"/>
</dbReference>